<sequence length="258" mass="29253">MAGIEIVDLKKSYDVEKRELPVLTGINLKIPEKQITVILGRSGCGKTTLLRLAGGLEKPDSGQIVCEGSHRMAFVFQEPRLMPWLTVERNISFGLRRKERQENRERIREIIRVVGLEGFEGAYPSQLSGGMQQRAALARALAYRPSFIMMDEPFAALDYFTREQMQQELLRVQRTENCSILFVTHSIDEALLLGSRIVVIDQGKVRKEYQVDDAVGGRRERNLLAEPLIGLKKDILKQLNTDAKTGTDKVLDIKQQED</sequence>
<evidence type="ECO:0000313" key="5">
    <source>
        <dbReference type="EMBL" id="HJC66370.1"/>
    </source>
</evidence>
<evidence type="ECO:0000256" key="2">
    <source>
        <dbReference type="ARBA" id="ARBA00022741"/>
    </source>
</evidence>
<dbReference type="Pfam" id="PF00005">
    <property type="entry name" value="ABC_tran"/>
    <property type="match status" value="1"/>
</dbReference>
<evidence type="ECO:0000256" key="3">
    <source>
        <dbReference type="ARBA" id="ARBA00022840"/>
    </source>
</evidence>
<reference evidence="5" key="1">
    <citation type="journal article" date="2021" name="PeerJ">
        <title>Extensive microbial diversity within the chicken gut microbiome revealed by metagenomics and culture.</title>
        <authorList>
            <person name="Gilroy R."/>
            <person name="Ravi A."/>
            <person name="Getino M."/>
            <person name="Pursley I."/>
            <person name="Horton D.L."/>
            <person name="Alikhan N.F."/>
            <person name="Baker D."/>
            <person name="Gharbi K."/>
            <person name="Hall N."/>
            <person name="Watson M."/>
            <person name="Adriaenssens E.M."/>
            <person name="Foster-Nyarko E."/>
            <person name="Jarju S."/>
            <person name="Secka A."/>
            <person name="Antonio M."/>
            <person name="Oren A."/>
            <person name="Chaudhuri R.R."/>
            <person name="La Ragione R."/>
            <person name="Hildebrand F."/>
            <person name="Pallen M.J."/>
        </authorList>
    </citation>
    <scope>NUCLEOTIDE SEQUENCE</scope>
    <source>
        <strain evidence="5">CHK198-12963</strain>
    </source>
</reference>
<dbReference type="InterPro" id="IPR003439">
    <property type="entry name" value="ABC_transporter-like_ATP-bd"/>
</dbReference>
<evidence type="ECO:0000259" key="4">
    <source>
        <dbReference type="PROSITE" id="PS50893"/>
    </source>
</evidence>
<dbReference type="GO" id="GO:0005524">
    <property type="term" value="F:ATP binding"/>
    <property type="evidence" value="ECO:0007669"/>
    <property type="project" value="UniProtKB-KW"/>
</dbReference>
<dbReference type="InterPro" id="IPR003593">
    <property type="entry name" value="AAA+_ATPase"/>
</dbReference>
<dbReference type="InterPro" id="IPR027417">
    <property type="entry name" value="P-loop_NTPase"/>
</dbReference>
<dbReference type="GO" id="GO:0016887">
    <property type="term" value="F:ATP hydrolysis activity"/>
    <property type="evidence" value="ECO:0007669"/>
    <property type="project" value="InterPro"/>
</dbReference>
<gene>
    <name evidence="5" type="ORF">H9931_06560</name>
</gene>
<dbReference type="AlphaFoldDB" id="A0A9D2TDH5"/>
<accession>A0A9D2TDH5</accession>
<evidence type="ECO:0000313" key="6">
    <source>
        <dbReference type="Proteomes" id="UP000823863"/>
    </source>
</evidence>
<comment type="caution">
    <text evidence="5">The sequence shown here is derived from an EMBL/GenBank/DDBJ whole genome shotgun (WGS) entry which is preliminary data.</text>
</comment>
<name>A0A9D2TDH5_9FIRM</name>
<dbReference type="Gene3D" id="3.40.50.300">
    <property type="entry name" value="P-loop containing nucleotide triphosphate hydrolases"/>
    <property type="match status" value="1"/>
</dbReference>
<reference evidence="5" key="2">
    <citation type="submission" date="2021-04" db="EMBL/GenBank/DDBJ databases">
        <authorList>
            <person name="Gilroy R."/>
        </authorList>
    </citation>
    <scope>NUCLEOTIDE SEQUENCE</scope>
    <source>
        <strain evidence="5">CHK198-12963</strain>
    </source>
</reference>
<dbReference type="InterPro" id="IPR017871">
    <property type="entry name" value="ABC_transporter-like_CS"/>
</dbReference>
<feature type="domain" description="ABC transporter" evidence="4">
    <location>
        <begin position="4"/>
        <end position="227"/>
    </location>
</feature>
<organism evidence="5 6">
    <name type="scientific">Candidatus Enterocloster excrementigallinarum</name>
    <dbReference type="NCBI Taxonomy" id="2838558"/>
    <lineage>
        <taxon>Bacteria</taxon>
        <taxon>Bacillati</taxon>
        <taxon>Bacillota</taxon>
        <taxon>Clostridia</taxon>
        <taxon>Lachnospirales</taxon>
        <taxon>Lachnospiraceae</taxon>
        <taxon>Enterocloster</taxon>
    </lineage>
</organism>
<dbReference type="InterPro" id="IPR050166">
    <property type="entry name" value="ABC_transporter_ATP-bind"/>
</dbReference>
<dbReference type="PANTHER" id="PTHR42788:SF13">
    <property type="entry name" value="ALIPHATIC SULFONATES IMPORT ATP-BINDING PROTEIN SSUB"/>
    <property type="match status" value="1"/>
</dbReference>
<evidence type="ECO:0000256" key="1">
    <source>
        <dbReference type="ARBA" id="ARBA00022448"/>
    </source>
</evidence>
<dbReference type="PANTHER" id="PTHR42788">
    <property type="entry name" value="TAURINE IMPORT ATP-BINDING PROTEIN-RELATED"/>
    <property type="match status" value="1"/>
</dbReference>
<keyword evidence="1" id="KW-0813">Transport</keyword>
<keyword evidence="3 5" id="KW-0067">ATP-binding</keyword>
<dbReference type="SMART" id="SM00382">
    <property type="entry name" value="AAA"/>
    <property type="match status" value="1"/>
</dbReference>
<dbReference type="Proteomes" id="UP000823863">
    <property type="component" value="Unassembled WGS sequence"/>
</dbReference>
<dbReference type="EMBL" id="DWWB01000032">
    <property type="protein sequence ID" value="HJC66370.1"/>
    <property type="molecule type" value="Genomic_DNA"/>
</dbReference>
<dbReference type="PROSITE" id="PS00211">
    <property type="entry name" value="ABC_TRANSPORTER_1"/>
    <property type="match status" value="1"/>
</dbReference>
<dbReference type="SUPFAM" id="SSF52540">
    <property type="entry name" value="P-loop containing nucleoside triphosphate hydrolases"/>
    <property type="match status" value="1"/>
</dbReference>
<proteinExistence type="predicted"/>
<protein>
    <submittedName>
        <fullName evidence="5">ATP-binding cassette domain-containing protein</fullName>
    </submittedName>
</protein>
<keyword evidence="2" id="KW-0547">Nucleotide-binding</keyword>
<dbReference type="PROSITE" id="PS50893">
    <property type="entry name" value="ABC_TRANSPORTER_2"/>
    <property type="match status" value="1"/>
</dbReference>